<evidence type="ECO:0000313" key="6">
    <source>
        <dbReference type="EMBL" id="JAG14375.1"/>
    </source>
</evidence>
<evidence type="ECO:0000256" key="5">
    <source>
        <dbReference type="SAM" id="MobiDB-lite"/>
    </source>
</evidence>
<dbReference type="AlphaFoldDB" id="A0A0A9XBA3"/>
<feature type="compositionally biased region" description="Basic and acidic residues" evidence="5">
    <location>
        <begin position="64"/>
        <end position="75"/>
    </location>
</feature>
<evidence type="ECO:0000256" key="1">
    <source>
        <dbReference type="ARBA" id="ARBA00004123"/>
    </source>
</evidence>
<dbReference type="EMBL" id="GBHO01029229">
    <property type="protein sequence ID" value="JAG14375.1"/>
    <property type="molecule type" value="Transcribed_RNA"/>
</dbReference>
<feature type="region of interest" description="Disordered" evidence="5">
    <location>
        <begin position="1"/>
        <end position="146"/>
    </location>
</feature>
<organism evidence="6">
    <name type="scientific">Lygus hesperus</name>
    <name type="common">Western plant bug</name>
    <dbReference type="NCBI Taxonomy" id="30085"/>
    <lineage>
        <taxon>Eukaryota</taxon>
        <taxon>Metazoa</taxon>
        <taxon>Ecdysozoa</taxon>
        <taxon>Arthropoda</taxon>
        <taxon>Hexapoda</taxon>
        <taxon>Insecta</taxon>
        <taxon>Pterygota</taxon>
        <taxon>Neoptera</taxon>
        <taxon>Paraneoptera</taxon>
        <taxon>Hemiptera</taxon>
        <taxon>Heteroptera</taxon>
        <taxon>Panheteroptera</taxon>
        <taxon>Cimicomorpha</taxon>
        <taxon>Miridae</taxon>
        <taxon>Mirini</taxon>
        <taxon>Lygus</taxon>
    </lineage>
</organism>
<sequence length="388" mass="43523">MPTDQPPQVTVKTELGSSYKRLPSFRTPRDLKLSQFRDIPSTNSAGEGRTKKVFVPNLNVHRKRTEDRDESRPGDAESLNNSRDSSRDRGRGTGERGRGRGRGRKSREFIQQTGGVFSQGLAPSMKPTWHGKSYDSGSTTGLPKPKLKLNENVKVDKEEEEEVMKELLRDDFIDDPDIEADLDHAPVELPLQDVCKWEHIKDEKPFSSLTYHNSCTDGFMNGVKVKPDPECMDPSEANGVADKPVDVQSMRPLTLAQLLSVSQEKNFLFFQIPHRIPKLRMNVNPSMSSQKRTGERHGEEEESETSVLRTLPQGRVGTLQIRKSGRAVLVLGDVKLNVEPGTQSAFKQDLVSVNLENSTKSGNMINMGKITTRILVTPDWKHLLNNVK</sequence>
<reference evidence="6" key="2">
    <citation type="submission" date="2014-07" db="EMBL/GenBank/DDBJ databases">
        <authorList>
            <person name="Hull J."/>
        </authorList>
    </citation>
    <scope>NUCLEOTIDE SEQUENCE</scope>
</reference>
<proteinExistence type="predicted"/>
<feature type="compositionally biased region" description="Basic and acidic residues" evidence="5">
    <location>
        <begin position="84"/>
        <end position="98"/>
    </location>
</feature>
<keyword evidence="3" id="KW-0804">Transcription</keyword>
<keyword evidence="2 6" id="KW-0240">DNA-directed RNA polymerase</keyword>
<dbReference type="PANTHER" id="PTHR13408">
    <property type="entry name" value="DNA-DIRECTED RNA POLYMERASE III"/>
    <property type="match status" value="1"/>
</dbReference>
<accession>A0A0A9XBA3</accession>
<protein>
    <submittedName>
        <fullName evidence="6">DNA-directed RNA polymerase III subunit RPC4</fullName>
    </submittedName>
</protein>
<reference evidence="6" key="1">
    <citation type="journal article" date="2014" name="PLoS ONE">
        <title>Transcriptome-Based Identification of ABC Transporters in the Western Tarnished Plant Bug Lygus hesperus.</title>
        <authorList>
            <person name="Hull J.J."/>
            <person name="Chaney K."/>
            <person name="Geib S.M."/>
            <person name="Fabrick J.A."/>
            <person name="Brent C.S."/>
            <person name="Walsh D."/>
            <person name="Lavine L.C."/>
        </authorList>
    </citation>
    <scope>NUCLEOTIDE SEQUENCE</scope>
</reference>
<dbReference type="EMBL" id="GDHC01005094">
    <property type="protein sequence ID" value="JAQ13535.1"/>
    <property type="molecule type" value="Transcribed_RNA"/>
</dbReference>
<keyword evidence="4" id="KW-0539">Nucleus</keyword>
<evidence type="ECO:0000256" key="2">
    <source>
        <dbReference type="ARBA" id="ARBA00022478"/>
    </source>
</evidence>
<gene>
    <name evidence="6" type="primary">POLR3D</name>
    <name evidence="8" type="synonym">POLR3D_0</name>
    <name evidence="7" type="synonym">POLR3D_1</name>
    <name evidence="6" type="ORF">CM83_51297</name>
    <name evidence="8" type="ORF">g.48605</name>
    <name evidence="7" type="ORF">g.48606</name>
</gene>
<dbReference type="GO" id="GO:0003677">
    <property type="term" value="F:DNA binding"/>
    <property type="evidence" value="ECO:0007669"/>
    <property type="project" value="InterPro"/>
</dbReference>
<dbReference type="GO" id="GO:0042797">
    <property type="term" value="P:tRNA transcription by RNA polymerase III"/>
    <property type="evidence" value="ECO:0007669"/>
    <property type="project" value="TreeGrafter"/>
</dbReference>
<comment type="subcellular location">
    <subcellularLocation>
        <location evidence="1">Nucleus</location>
    </subcellularLocation>
</comment>
<name>A0A0A9XBA3_LYGHE</name>
<dbReference type="GO" id="GO:0005666">
    <property type="term" value="C:RNA polymerase III complex"/>
    <property type="evidence" value="ECO:0007669"/>
    <property type="project" value="InterPro"/>
</dbReference>
<evidence type="ECO:0000256" key="3">
    <source>
        <dbReference type="ARBA" id="ARBA00023163"/>
    </source>
</evidence>
<feature type="compositionally biased region" description="Polar residues" evidence="5">
    <location>
        <begin position="1"/>
        <end position="11"/>
    </location>
</feature>
<feature type="region of interest" description="Disordered" evidence="5">
    <location>
        <begin position="284"/>
        <end position="308"/>
    </location>
</feature>
<dbReference type="Pfam" id="PF05132">
    <property type="entry name" value="RNA_pol_Rpc4"/>
    <property type="match status" value="1"/>
</dbReference>
<dbReference type="InterPro" id="IPR007811">
    <property type="entry name" value="RPC4"/>
</dbReference>
<dbReference type="EMBL" id="GDHC01010592">
    <property type="protein sequence ID" value="JAQ08037.1"/>
    <property type="molecule type" value="Transcribed_RNA"/>
</dbReference>
<dbReference type="PANTHER" id="PTHR13408:SF0">
    <property type="entry name" value="DNA-DIRECTED RNA POLYMERASE III SUBUNIT RPC4"/>
    <property type="match status" value="1"/>
</dbReference>
<evidence type="ECO:0000313" key="7">
    <source>
        <dbReference type="EMBL" id="JAQ08037.1"/>
    </source>
</evidence>
<reference evidence="7" key="3">
    <citation type="journal article" date="2016" name="Gigascience">
        <title>De novo construction of an expanded transcriptome assembly for the western tarnished plant bug, Lygus hesperus.</title>
        <authorList>
            <person name="Tassone E.E."/>
            <person name="Geib S.M."/>
            <person name="Hall B."/>
            <person name="Fabrick J.A."/>
            <person name="Brent C.S."/>
            <person name="Hull J.J."/>
        </authorList>
    </citation>
    <scope>NUCLEOTIDE SEQUENCE</scope>
</reference>
<evidence type="ECO:0000313" key="8">
    <source>
        <dbReference type="EMBL" id="JAQ13535.1"/>
    </source>
</evidence>
<evidence type="ECO:0000256" key="4">
    <source>
        <dbReference type="ARBA" id="ARBA00023242"/>
    </source>
</evidence>